<dbReference type="GO" id="GO:0019028">
    <property type="term" value="C:viral capsid"/>
    <property type="evidence" value="ECO:0007669"/>
    <property type="project" value="InterPro"/>
</dbReference>
<name>A0A5J6DT45_9GEMI</name>
<accession>A0A5J6DT45</accession>
<keyword evidence="13" id="KW-0472">Membrane</keyword>
<dbReference type="GO" id="GO:0051027">
    <property type="term" value="P:DNA transport"/>
    <property type="evidence" value="ECO:0007669"/>
    <property type="project" value="InterPro"/>
</dbReference>
<evidence type="ECO:0000256" key="3">
    <source>
        <dbReference type="ARBA" id="ARBA00004501"/>
    </source>
</evidence>
<dbReference type="GO" id="GO:0046740">
    <property type="term" value="P:transport of virus in host, cell to cell"/>
    <property type="evidence" value="ECO:0007669"/>
    <property type="project" value="UniProtKB-KW"/>
</dbReference>
<dbReference type="InterPro" id="IPR001530">
    <property type="entry name" value="Gemini_BR1"/>
</dbReference>
<keyword evidence="9" id="KW-0945">Host-virus interaction</keyword>
<keyword evidence="6" id="KW-0813">Transport</keyword>
<dbReference type="GO" id="GO:0042025">
    <property type="term" value="C:host cell nucleus"/>
    <property type="evidence" value="ECO:0007669"/>
    <property type="project" value="UniProtKB-SubCell"/>
</dbReference>
<keyword evidence="10" id="KW-1043">Host membrane</keyword>
<protein>
    <recommendedName>
        <fullName evidence="5">Nuclear shuttle protein</fullName>
    </recommendedName>
    <alternativeName>
        <fullName evidence="17">Protein BR1</fullName>
    </alternativeName>
    <alternativeName>
        <fullName evidence="18">Protein BV1</fullName>
    </alternativeName>
</protein>
<keyword evidence="7" id="KW-1032">Host cell membrane</keyword>
<dbReference type="InterPro" id="IPR000263">
    <property type="entry name" value="GV_A/BR1_coat"/>
</dbReference>
<proteinExistence type="inferred from homology"/>
<reference evidence="19" key="1">
    <citation type="submission" date="2018-07" db="EMBL/GenBank/DDBJ databases">
        <title>First report of the East African cassava mosaic virus-Kenya (isolate EACMV [K24]) infecting cassava (Manihot esculenta Crantz) in farmer fields in Ghana.</title>
        <authorList>
            <person name="Elegba W."/>
            <person name="Danso K."/>
            <person name="Gruissem W."/>
            <person name="Vanderschuren H."/>
        </authorList>
    </citation>
    <scope>NUCLEOTIDE SEQUENCE</scope>
    <source>
        <strain evidence="19">ACMV_GH:AK14B:13</strain>
    </source>
</reference>
<evidence type="ECO:0000256" key="16">
    <source>
        <dbReference type="ARBA" id="ARBA00026026"/>
    </source>
</evidence>
<evidence type="ECO:0000256" key="12">
    <source>
        <dbReference type="ARBA" id="ARBA00023125"/>
    </source>
</evidence>
<evidence type="ECO:0000256" key="9">
    <source>
        <dbReference type="ARBA" id="ARBA00022581"/>
    </source>
</evidence>
<gene>
    <name evidence="19" type="primary">BV1</name>
</gene>
<evidence type="ECO:0000256" key="4">
    <source>
        <dbReference type="ARBA" id="ARBA00005789"/>
    </source>
</evidence>
<evidence type="ECO:0000256" key="5">
    <source>
        <dbReference type="ARBA" id="ARBA00014908"/>
    </source>
</evidence>
<evidence type="ECO:0000256" key="14">
    <source>
        <dbReference type="ARBA" id="ARBA00023200"/>
    </source>
</evidence>
<evidence type="ECO:0000256" key="2">
    <source>
        <dbReference type="ARBA" id="ARBA00004192"/>
    </source>
</evidence>
<keyword evidence="8" id="KW-1048">Host nucleus</keyword>
<dbReference type="Pfam" id="PF00844">
    <property type="entry name" value="Gemini_coat"/>
    <property type="match status" value="1"/>
</dbReference>
<evidence type="ECO:0000256" key="10">
    <source>
        <dbReference type="ARBA" id="ARBA00022870"/>
    </source>
</evidence>
<evidence type="ECO:0000256" key="15">
    <source>
        <dbReference type="ARBA" id="ARBA00025176"/>
    </source>
</evidence>
<keyword evidence="14" id="KW-1035">Host cytoplasm</keyword>
<evidence type="ECO:0000256" key="18">
    <source>
        <dbReference type="ARBA" id="ARBA00029763"/>
    </source>
</evidence>
<dbReference type="Gene3D" id="2.60.120.20">
    <property type="match status" value="1"/>
</dbReference>
<dbReference type="GO" id="GO:0005198">
    <property type="term" value="F:structural molecule activity"/>
    <property type="evidence" value="ECO:0007669"/>
    <property type="project" value="InterPro"/>
</dbReference>
<dbReference type="GO" id="GO:0030430">
    <property type="term" value="C:host cell cytoplasm"/>
    <property type="evidence" value="ECO:0007669"/>
    <property type="project" value="UniProtKB-SubCell"/>
</dbReference>
<organism evidence="19">
    <name type="scientific">Begomovirus manihotis</name>
    <dbReference type="NCBI Taxonomy" id="10817"/>
    <lineage>
        <taxon>Viruses</taxon>
        <taxon>Monodnaviria</taxon>
        <taxon>Shotokuvirae</taxon>
        <taxon>Cressdnaviricota</taxon>
        <taxon>Repensiviricetes</taxon>
        <taxon>Geplafuvirales</taxon>
        <taxon>Geminiviridae</taxon>
        <taxon>Begomovirus</taxon>
    </lineage>
</organism>
<evidence type="ECO:0000256" key="17">
    <source>
        <dbReference type="ARBA" id="ARBA00029578"/>
    </source>
</evidence>
<keyword evidence="11" id="KW-0916">Viral movement protein</keyword>
<dbReference type="GO" id="GO:0003697">
    <property type="term" value="F:single-stranded DNA binding"/>
    <property type="evidence" value="ECO:0007669"/>
    <property type="project" value="InterPro"/>
</dbReference>
<comment type="similarity">
    <text evidence="4">Belongs to the begomovirus nuclear shuttle protein family.</text>
</comment>
<comment type="function">
    <text evidence="15">Binds to the genomic viral ssDNA, shuttles it into and out of the cell nucleus. Begomoviruses use 2 proteins to transport their DNA from cell to cell. The nuclear shuttle protein (NSP) shuttles it between nucleus and cytoplasm and the movement protein (MP) probably transports the DNA-NSP complex to the cell periphery and facilitates movement across the cell wall.</text>
</comment>
<comment type="subcellular location">
    <subcellularLocation>
        <location evidence="3">Host cell membrane</location>
        <topology evidence="3">Peripheral membrane protein</topology>
        <orientation evidence="3">Cytoplasmic side</orientation>
    </subcellularLocation>
    <subcellularLocation>
        <location evidence="2">Host cytoplasm</location>
    </subcellularLocation>
    <subcellularLocation>
        <location evidence="1">Host nucleus</location>
    </subcellularLocation>
</comment>
<dbReference type="EMBL" id="MH646718">
    <property type="protein sequence ID" value="QES91170.1"/>
    <property type="molecule type" value="Genomic_DNA"/>
</dbReference>
<keyword evidence="12" id="KW-0238">DNA-binding</keyword>
<evidence type="ECO:0000256" key="11">
    <source>
        <dbReference type="ARBA" id="ARBA00023031"/>
    </source>
</evidence>
<dbReference type="InterPro" id="IPR029053">
    <property type="entry name" value="Viral_coat"/>
</dbReference>
<evidence type="ECO:0000256" key="8">
    <source>
        <dbReference type="ARBA" id="ARBA00022562"/>
    </source>
</evidence>
<evidence type="ECO:0000313" key="19">
    <source>
        <dbReference type="EMBL" id="QES91170.1"/>
    </source>
</evidence>
<sequence>MTIKASSGIVYALYIGLNIQEFENIIYRNYIQSFVMYSIRKQSRNFQRKCNSNITNRYPTRRKYVAGHTRPSVRRRLSYEPVERPLVHNVLCEKQHGDVFNLQQNTSYTSFVTYPSRGPSGDGRSRDYIKLQSLSVSGVIHAKANCNDDPMEVSHDVNGVFVFSVIMDTKPYLPAGVQALPTFEELFGSYSACYVNLRLLNNQQHRYRVLHSVKRFVSSAGDTKVSQFRFNKRLSTRRYNIWASFHDGDLGNAGGNYRNISKNAILVCYAFVSEHSMSCKPFVQIETSYVG</sequence>
<comment type="subunit">
    <text evidence="16">Binds to single-stranded and double-stranded viral DNA. Interacts with the host nuclear shuttle interacting (NSI) protein. This interaction may allow NSP to recruit NSI monomers to the viral genome and thus regulate nuclear export of viral genome by NSP.</text>
</comment>
<evidence type="ECO:0000256" key="13">
    <source>
        <dbReference type="ARBA" id="ARBA00023136"/>
    </source>
</evidence>
<dbReference type="PRINTS" id="PR00225">
    <property type="entry name" value="GEMCOATBR1"/>
</dbReference>
<evidence type="ECO:0000256" key="6">
    <source>
        <dbReference type="ARBA" id="ARBA00022448"/>
    </source>
</evidence>
<evidence type="ECO:0000256" key="1">
    <source>
        <dbReference type="ARBA" id="ARBA00004147"/>
    </source>
</evidence>
<dbReference type="GO" id="GO:0043657">
    <property type="term" value="C:host cell"/>
    <property type="evidence" value="ECO:0007669"/>
    <property type="project" value="InterPro"/>
</dbReference>
<evidence type="ECO:0000256" key="7">
    <source>
        <dbReference type="ARBA" id="ARBA00022511"/>
    </source>
</evidence>
<dbReference type="GO" id="GO:0020002">
    <property type="term" value="C:host cell plasma membrane"/>
    <property type="evidence" value="ECO:0007669"/>
    <property type="project" value="UniProtKB-SubCell"/>
</dbReference>